<gene>
    <name evidence="3" type="ORF">BDW02DRAFT_594751</name>
</gene>
<evidence type="ECO:0000313" key="3">
    <source>
        <dbReference type="EMBL" id="KAF1838291.1"/>
    </source>
</evidence>
<dbReference type="CDD" id="cd22191">
    <property type="entry name" value="DPBB_RlpA_EXP_N-like"/>
    <property type="match status" value="1"/>
</dbReference>
<dbReference type="PANTHER" id="PTHR31836:SF28">
    <property type="entry name" value="SRCR DOMAIN-CONTAINING PROTEIN-RELATED"/>
    <property type="match status" value="1"/>
</dbReference>
<feature type="chain" id="PRO_5025379924" description="RlpA-like protein double-psi beta-barrel domain-containing protein" evidence="2">
    <location>
        <begin position="20"/>
        <end position="146"/>
    </location>
</feature>
<proteinExistence type="predicted"/>
<reference evidence="3" key="1">
    <citation type="submission" date="2020-01" db="EMBL/GenBank/DDBJ databases">
        <authorList>
            <consortium name="DOE Joint Genome Institute"/>
            <person name="Haridas S."/>
            <person name="Albert R."/>
            <person name="Binder M."/>
            <person name="Bloem J."/>
            <person name="Labutti K."/>
            <person name="Salamov A."/>
            <person name="Andreopoulos B."/>
            <person name="Baker S.E."/>
            <person name="Barry K."/>
            <person name="Bills G."/>
            <person name="Bluhm B.H."/>
            <person name="Cannon C."/>
            <person name="Castanera R."/>
            <person name="Culley D.E."/>
            <person name="Daum C."/>
            <person name="Ezra D."/>
            <person name="Gonzalez J.B."/>
            <person name="Henrissat B."/>
            <person name="Kuo A."/>
            <person name="Liang C."/>
            <person name="Lipzen A."/>
            <person name="Lutzoni F."/>
            <person name="Magnuson J."/>
            <person name="Mondo S."/>
            <person name="Nolan M."/>
            <person name="Ohm R."/>
            <person name="Pangilinan J."/>
            <person name="Park H.-J."/>
            <person name="Ramirez L."/>
            <person name="Alfaro M."/>
            <person name="Sun H."/>
            <person name="Tritt A."/>
            <person name="Yoshinaga Y."/>
            <person name="Zwiers L.-H."/>
            <person name="Turgeon B.G."/>
            <person name="Goodwin S.B."/>
            <person name="Spatafora J.W."/>
            <person name="Crous P.W."/>
            <person name="Grigoriev I.V."/>
        </authorList>
    </citation>
    <scope>NUCLEOTIDE SEQUENCE</scope>
    <source>
        <strain evidence="3">P77</strain>
    </source>
</reference>
<keyword evidence="1 2" id="KW-0732">Signal</keyword>
<dbReference type="SUPFAM" id="SSF50685">
    <property type="entry name" value="Barwin-like endoglucanases"/>
    <property type="match status" value="1"/>
</dbReference>
<organism evidence="3 4">
    <name type="scientific">Decorospora gaudefroyi</name>
    <dbReference type="NCBI Taxonomy" id="184978"/>
    <lineage>
        <taxon>Eukaryota</taxon>
        <taxon>Fungi</taxon>
        <taxon>Dikarya</taxon>
        <taxon>Ascomycota</taxon>
        <taxon>Pezizomycotina</taxon>
        <taxon>Dothideomycetes</taxon>
        <taxon>Pleosporomycetidae</taxon>
        <taxon>Pleosporales</taxon>
        <taxon>Pleosporineae</taxon>
        <taxon>Pleosporaceae</taxon>
        <taxon>Decorospora</taxon>
    </lineage>
</organism>
<accession>A0A6A5KSP6</accession>
<protein>
    <recommendedName>
        <fullName evidence="5">RlpA-like protein double-psi beta-barrel domain-containing protein</fullName>
    </recommendedName>
</protein>
<dbReference type="OrthoDB" id="623670at2759"/>
<evidence type="ECO:0008006" key="5">
    <source>
        <dbReference type="Google" id="ProtNLM"/>
    </source>
</evidence>
<dbReference type="EMBL" id="ML975253">
    <property type="protein sequence ID" value="KAF1838291.1"/>
    <property type="molecule type" value="Genomic_DNA"/>
</dbReference>
<dbReference type="PANTHER" id="PTHR31836">
    <property type="match status" value="1"/>
</dbReference>
<dbReference type="Gene3D" id="2.40.40.10">
    <property type="entry name" value="RlpA-like domain"/>
    <property type="match status" value="1"/>
</dbReference>
<name>A0A6A5KSP6_9PLEO</name>
<evidence type="ECO:0000313" key="4">
    <source>
        <dbReference type="Proteomes" id="UP000800040"/>
    </source>
</evidence>
<evidence type="ECO:0000256" key="2">
    <source>
        <dbReference type="SAM" id="SignalP"/>
    </source>
</evidence>
<dbReference type="Proteomes" id="UP000800040">
    <property type="component" value="Unassembled WGS sequence"/>
</dbReference>
<dbReference type="InterPro" id="IPR036908">
    <property type="entry name" value="RlpA-like_sf"/>
</dbReference>
<dbReference type="InterPro" id="IPR051477">
    <property type="entry name" value="Expansin_CellWall"/>
</dbReference>
<sequence length="146" mass="15337">MIGITPVCLLALTIGFAAGLPHSSEGQDASLFNGAQSFTGDLTFYNPSVGACGLKNTDSDLVVSISKLRFDSQTPGSSPNLNPLCGQKIRAGRIDERTGQPATVEAMIVDRCVGYLVNDIDLSPAAYNVLADLALGRVTVHWDLLG</sequence>
<keyword evidence="4" id="KW-1185">Reference proteome</keyword>
<evidence type="ECO:0000256" key="1">
    <source>
        <dbReference type="ARBA" id="ARBA00022729"/>
    </source>
</evidence>
<dbReference type="AlphaFoldDB" id="A0A6A5KSP6"/>
<feature type="signal peptide" evidence="2">
    <location>
        <begin position="1"/>
        <end position="19"/>
    </location>
</feature>